<evidence type="ECO:0000256" key="3">
    <source>
        <dbReference type="ARBA" id="ARBA00023125"/>
    </source>
</evidence>
<feature type="domain" description="IclR-ED" evidence="9">
    <location>
        <begin position="104"/>
        <end position="292"/>
    </location>
</feature>
<keyword evidence="11" id="KW-1185">Reference proteome</keyword>
<keyword evidence="1" id="KW-0319">Glycerol metabolism</keyword>
<evidence type="ECO:0000256" key="2">
    <source>
        <dbReference type="ARBA" id="ARBA00023015"/>
    </source>
</evidence>
<dbReference type="SUPFAM" id="SSF55781">
    <property type="entry name" value="GAF domain-like"/>
    <property type="match status" value="1"/>
</dbReference>
<organism evidence="10 11">
    <name type="scientific">Nakamurella panacisegetis</name>
    <dbReference type="NCBI Taxonomy" id="1090615"/>
    <lineage>
        <taxon>Bacteria</taxon>
        <taxon>Bacillati</taxon>
        <taxon>Actinomycetota</taxon>
        <taxon>Actinomycetes</taxon>
        <taxon>Nakamurellales</taxon>
        <taxon>Nakamurellaceae</taxon>
        <taxon>Nakamurella</taxon>
    </lineage>
</organism>
<dbReference type="InterPro" id="IPR050707">
    <property type="entry name" value="HTH_MetabolicPath_Reg"/>
</dbReference>
<dbReference type="GO" id="GO:0003700">
    <property type="term" value="F:DNA-binding transcription factor activity"/>
    <property type="evidence" value="ECO:0007669"/>
    <property type="project" value="TreeGrafter"/>
</dbReference>
<dbReference type="InterPro" id="IPR005471">
    <property type="entry name" value="Tscrpt_reg_IclR_N"/>
</dbReference>
<dbReference type="FunFam" id="1.10.10.10:FF:000056">
    <property type="entry name" value="IclR family transcriptional regulator"/>
    <property type="match status" value="1"/>
</dbReference>
<evidence type="ECO:0000256" key="5">
    <source>
        <dbReference type="ARBA" id="ARBA00058938"/>
    </source>
</evidence>
<evidence type="ECO:0000256" key="4">
    <source>
        <dbReference type="ARBA" id="ARBA00023163"/>
    </source>
</evidence>
<dbReference type="Pfam" id="PF09339">
    <property type="entry name" value="HTH_IclR"/>
    <property type="match status" value="1"/>
</dbReference>
<dbReference type="AlphaFoldDB" id="A0A1H0MYL8"/>
<dbReference type="Gene3D" id="3.30.450.40">
    <property type="match status" value="1"/>
</dbReference>
<dbReference type="PANTHER" id="PTHR30136:SF35">
    <property type="entry name" value="HTH-TYPE TRANSCRIPTIONAL REGULATOR RV1719"/>
    <property type="match status" value="1"/>
</dbReference>
<evidence type="ECO:0000259" key="9">
    <source>
        <dbReference type="PROSITE" id="PS51078"/>
    </source>
</evidence>
<dbReference type="GO" id="GO:0045892">
    <property type="term" value="P:negative regulation of DNA-templated transcription"/>
    <property type="evidence" value="ECO:0007669"/>
    <property type="project" value="TreeGrafter"/>
</dbReference>
<keyword evidence="4" id="KW-0804">Transcription</keyword>
<dbReference type="STRING" id="1090615.SAMN04515671_2140"/>
<gene>
    <name evidence="10" type="ORF">SAMN04515671_2140</name>
</gene>
<evidence type="ECO:0000256" key="1">
    <source>
        <dbReference type="ARBA" id="ARBA00022798"/>
    </source>
</evidence>
<dbReference type="InterPro" id="IPR036388">
    <property type="entry name" value="WH-like_DNA-bd_sf"/>
</dbReference>
<dbReference type="PANTHER" id="PTHR30136">
    <property type="entry name" value="HELIX-TURN-HELIX TRANSCRIPTIONAL REGULATOR, ICLR FAMILY"/>
    <property type="match status" value="1"/>
</dbReference>
<reference evidence="10 11" key="1">
    <citation type="submission" date="2016-10" db="EMBL/GenBank/DDBJ databases">
        <authorList>
            <person name="de Groot N.N."/>
        </authorList>
    </citation>
    <scope>NUCLEOTIDE SEQUENCE [LARGE SCALE GENOMIC DNA]</scope>
    <source>
        <strain evidence="11">P4-7,KCTC 19426,CECT 7604</strain>
    </source>
</reference>
<dbReference type="SUPFAM" id="SSF46785">
    <property type="entry name" value="Winged helix' DNA-binding domain"/>
    <property type="match status" value="1"/>
</dbReference>
<dbReference type="RefSeq" id="WP_090475932.1">
    <property type="nucleotide sequence ID" value="NZ_LT629710.1"/>
</dbReference>
<dbReference type="OrthoDB" id="7274111at2"/>
<keyword evidence="3 10" id="KW-0238">DNA-binding</keyword>
<dbReference type="Pfam" id="PF01614">
    <property type="entry name" value="IclR_C"/>
    <property type="match status" value="1"/>
</dbReference>
<evidence type="ECO:0000313" key="11">
    <source>
        <dbReference type="Proteomes" id="UP000198741"/>
    </source>
</evidence>
<dbReference type="GO" id="GO:0003677">
    <property type="term" value="F:DNA binding"/>
    <property type="evidence" value="ECO:0007669"/>
    <property type="project" value="UniProtKB-KW"/>
</dbReference>
<feature type="domain" description="HTH iclR-type" evidence="8">
    <location>
        <begin position="42"/>
        <end position="103"/>
    </location>
</feature>
<accession>A0A1H0MYL8</accession>
<evidence type="ECO:0000256" key="7">
    <source>
        <dbReference type="SAM" id="MobiDB-lite"/>
    </source>
</evidence>
<evidence type="ECO:0000259" key="8">
    <source>
        <dbReference type="PROSITE" id="PS51077"/>
    </source>
</evidence>
<dbReference type="Proteomes" id="UP000198741">
    <property type="component" value="Chromosome I"/>
</dbReference>
<dbReference type="SMART" id="SM00346">
    <property type="entry name" value="HTH_ICLR"/>
    <property type="match status" value="1"/>
</dbReference>
<evidence type="ECO:0000256" key="6">
    <source>
        <dbReference type="ARBA" id="ARBA00070406"/>
    </source>
</evidence>
<feature type="region of interest" description="Disordered" evidence="7">
    <location>
        <begin position="1"/>
        <end position="42"/>
    </location>
</feature>
<dbReference type="InterPro" id="IPR036390">
    <property type="entry name" value="WH_DNA-bd_sf"/>
</dbReference>
<protein>
    <recommendedName>
        <fullName evidence="6">Glycerol operon regulatory protein</fullName>
    </recommendedName>
</protein>
<evidence type="ECO:0000313" key="10">
    <source>
        <dbReference type="EMBL" id="SDO85366.1"/>
    </source>
</evidence>
<dbReference type="GO" id="GO:0006071">
    <property type="term" value="P:glycerol metabolic process"/>
    <property type="evidence" value="ECO:0007669"/>
    <property type="project" value="UniProtKB-KW"/>
</dbReference>
<proteinExistence type="predicted"/>
<feature type="compositionally biased region" description="Basic and acidic residues" evidence="7">
    <location>
        <begin position="11"/>
        <end position="30"/>
    </location>
</feature>
<name>A0A1H0MYL8_9ACTN</name>
<dbReference type="EMBL" id="LT629710">
    <property type="protein sequence ID" value="SDO85366.1"/>
    <property type="molecule type" value="Genomic_DNA"/>
</dbReference>
<dbReference type="InterPro" id="IPR014757">
    <property type="entry name" value="Tscrpt_reg_IclR_C"/>
</dbReference>
<comment type="function">
    <text evidence="5">May be an activator protein for the gylABX operon.</text>
</comment>
<dbReference type="PROSITE" id="PS51077">
    <property type="entry name" value="HTH_ICLR"/>
    <property type="match status" value="1"/>
</dbReference>
<dbReference type="PROSITE" id="PS51078">
    <property type="entry name" value="ICLR_ED"/>
    <property type="match status" value="1"/>
</dbReference>
<dbReference type="Gene3D" id="1.10.10.10">
    <property type="entry name" value="Winged helix-like DNA-binding domain superfamily/Winged helix DNA-binding domain"/>
    <property type="match status" value="1"/>
</dbReference>
<keyword evidence="2" id="KW-0805">Transcription regulation</keyword>
<dbReference type="InterPro" id="IPR029016">
    <property type="entry name" value="GAF-like_dom_sf"/>
</dbReference>
<sequence>MPEPALSRAAHHGEPAEFADRSGRAPDGRAVDSGSGNGSGSVQSVDRALTILKLLAADGELGVTEIAGLLGVHKSTASRLLATLETHGLAEQLPDRGRYRLGVGVLRLAGATRSRLDIVRESRPVTAPLAADIGETVNIVILSGTETLYLDQVAGPSALQIHNWIGHRNPVHATANGRVLLAHASATEAEAILGAALTPSGRLRALTPNTITDRAALQAALALVRRDGYAVAVDELEIGLTAVAAPIRGVDGSVIASLSVSGPSFRLEATRMPRAIKAVRDAAALVSARMGYLAPSGGIRPV</sequence>